<sequence length="239" mass="28004">MAQPINSEEFRKRAKRLLEAFVYDYLRKSGCTDTARTYFEEAGLDNWPPEWLITLITKNEITTKNQENEAIKERKKKVQLYHRRNKGEHVNDEDEHKEEGNEERIEELASLKIVKSNKRILNAGKAQKENNEEIREDTNFKNVKEDDTKTSDARNNYRYSNKVMGTTSTDATNLPCFNKSSPGYSAQRTFPNNELPSIPLPLDVPDGFLNEWWLTFWDLFSSLYEQEHNSGIPYHNSFE</sequence>
<accession>A0A2Z6RVS3</accession>
<dbReference type="EMBL" id="BEXD01001879">
    <property type="protein sequence ID" value="GBB96126.1"/>
    <property type="molecule type" value="Genomic_DNA"/>
</dbReference>
<keyword evidence="7" id="KW-1185">Reference proteome</keyword>
<protein>
    <submittedName>
        <fullName evidence="6">Uncharacterized protein</fullName>
    </submittedName>
</protein>
<evidence type="ECO:0000256" key="4">
    <source>
        <dbReference type="ARBA" id="ARBA00023242"/>
    </source>
</evidence>
<dbReference type="GO" id="GO:0005634">
    <property type="term" value="C:nucleus"/>
    <property type="evidence" value="ECO:0007669"/>
    <property type="project" value="UniProtKB-SubCell"/>
</dbReference>
<dbReference type="PANTHER" id="PTHR45093:SF2">
    <property type="entry name" value="LISH DOMAIN-CONTAINING PROTEIN"/>
    <property type="match status" value="1"/>
</dbReference>
<dbReference type="Proteomes" id="UP000247702">
    <property type="component" value="Unassembled WGS sequence"/>
</dbReference>
<name>A0A2Z6RVS3_9GLOM</name>
<evidence type="ECO:0000313" key="6">
    <source>
        <dbReference type="EMBL" id="GBB96126.1"/>
    </source>
</evidence>
<reference evidence="6 7" key="1">
    <citation type="submission" date="2017-11" db="EMBL/GenBank/DDBJ databases">
        <title>The genome of Rhizophagus clarus HR1 reveals common genetic basis of auxotrophy among arbuscular mycorrhizal fungi.</title>
        <authorList>
            <person name="Kobayashi Y."/>
        </authorList>
    </citation>
    <scope>NUCLEOTIDE SEQUENCE [LARGE SCALE GENOMIC DNA]</scope>
    <source>
        <strain evidence="6 7">HR1</strain>
    </source>
</reference>
<dbReference type="PROSITE" id="PS50896">
    <property type="entry name" value="LISH"/>
    <property type="match status" value="1"/>
</dbReference>
<dbReference type="InterPro" id="IPR006594">
    <property type="entry name" value="LisH"/>
</dbReference>
<comment type="caution">
    <text evidence="6">The sequence shown here is derived from an EMBL/GenBank/DDBJ whole genome shotgun (WGS) entry which is preliminary data.</text>
</comment>
<evidence type="ECO:0000256" key="2">
    <source>
        <dbReference type="ARBA" id="ARBA00023015"/>
    </source>
</evidence>
<keyword evidence="2" id="KW-0805">Transcription regulation</keyword>
<feature type="region of interest" description="Disordered" evidence="5">
    <location>
        <begin position="84"/>
        <end position="103"/>
    </location>
</feature>
<dbReference type="PANTHER" id="PTHR45093">
    <property type="entry name" value="TRANSCRIPTION ACTIVATOR MSS11"/>
    <property type="match status" value="1"/>
</dbReference>
<gene>
    <name evidence="6" type="ORF">RclHR1_02690011</name>
</gene>
<dbReference type="AlphaFoldDB" id="A0A2Z6RVS3"/>
<keyword evidence="3" id="KW-0804">Transcription</keyword>
<evidence type="ECO:0000256" key="5">
    <source>
        <dbReference type="SAM" id="MobiDB-lite"/>
    </source>
</evidence>
<proteinExistence type="predicted"/>
<comment type="subcellular location">
    <subcellularLocation>
        <location evidence="1">Nucleus</location>
    </subcellularLocation>
</comment>
<keyword evidence="4" id="KW-0539">Nucleus</keyword>
<evidence type="ECO:0000256" key="3">
    <source>
        <dbReference type="ARBA" id="ARBA00023163"/>
    </source>
</evidence>
<evidence type="ECO:0000313" key="7">
    <source>
        <dbReference type="Proteomes" id="UP000247702"/>
    </source>
</evidence>
<evidence type="ECO:0000256" key="1">
    <source>
        <dbReference type="ARBA" id="ARBA00004123"/>
    </source>
</evidence>
<organism evidence="6 7">
    <name type="scientific">Rhizophagus clarus</name>
    <dbReference type="NCBI Taxonomy" id="94130"/>
    <lineage>
        <taxon>Eukaryota</taxon>
        <taxon>Fungi</taxon>
        <taxon>Fungi incertae sedis</taxon>
        <taxon>Mucoromycota</taxon>
        <taxon>Glomeromycotina</taxon>
        <taxon>Glomeromycetes</taxon>
        <taxon>Glomerales</taxon>
        <taxon>Glomeraceae</taxon>
        <taxon>Rhizophagus</taxon>
    </lineage>
</organism>